<protein>
    <submittedName>
        <fullName evidence="1">Putative F420-dependent oxidoreductase</fullName>
    </submittedName>
</protein>
<dbReference type="Gene3D" id="3.20.20.30">
    <property type="entry name" value="Luciferase-like domain"/>
    <property type="match status" value="2"/>
</dbReference>
<keyword evidence="2" id="KW-1185">Reference proteome</keyword>
<organism evidence="1 2">
    <name type="scientific">Actinophytocola algeriensis</name>
    <dbReference type="NCBI Taxonomy" id="1768010"/>
    <lineage>
        <taxon>Bacteria</taxon>
        <taxon>Bacillati</taxon>
        <taxon>Actinomycetota</taxon>
        <taxon>Actinomycetes</taxon>
        <taxon>Pseudonocardiales</taxon>
        <taxon>Pseudonocardiaceae</taxon>
    </lineage>
</organism>
<proteinExistence type="predicted"/>
<dbReference type="SUPFAM" id="SSF51679">
    <property type="entry name" value="Bacterial luciferase-like"/>
    <property type="match status" value="1"/>
</dbReference>
<dbReference type="RefSeq" id="WP_184810742.1">
    <property type="nucleotide sequence ID" value="NZ_JACHJQ010000003.1"/>
</dbReference>
<dbReference type="InterPro" id="IPR036661">
    <property type="entry name" value="Luciferase-like_sf"/>
</dbReference>
<gene>
    <name evidence="1" type="ORF">FHR82_002764</name>
</gene>
<evidence type="ECO:0000313" key="1">
    <source>
        <dbReference type="EMBL" id="MBB4906544.1"/>
    </source>
</evidence>
<dbReference type="EMBL" id="JACHJQ010000003">
    <property type="protein sequence ID" value="MBB4906544.1"/>
    <property type="molecule type" value="Genomic_DNA"/>
</dbReference>
<dbReference type="NCBIfam" id="TIGR03620">
    <property type="entry name" value="F420_MSMEG_4141"/>
    <property type="match status" value="1"/>
</dbReference>
<dbReference type="InterPro" id="IPR019922">
    <property type="entry name" value="Lucif-like_OxRdatse_MSMEG_4141"/>
</dbReference>
<comment type="caution">
    <text evidence="1">The sequence shown here is derived from an EMBL/GenBank/DDBJ whole genome shotgun (WGS) entry which is preliminary data.</text>
</comment>
<sequence length="276" mass="29245">MSKTLGVWDHAAAPWLRDPAVLAELERLGYETVWLGGSPAADLTSVEPTLAASTSLNVATGIVNVWDGEPDAAAYTRVTEAHPGRFTLGIGVGHPQAVGARYTKPYDKLVSYLDGLDEGGVPVSGRVLAALGPRVLRLAKDRTAGAHPYLTTPEHTAQAREILGEGPLLVPEQKVVLSTDPAEARAIARGVLAMYLKLTNYTNAWLRLGFTEADLADGGSDRLVDALVAWGDADAIRERIAAHWDAGADQVALQVLNQDKMDVVRALGPVPAGTSF</sequence>
<name>A0A7W7Q4I7_9PSEU</name>
<dbReference type="GO" id="GO:0016705">
    <property type="term" value="F:oxidoreductase activity, acting on paired donors, with incorporation or reduction of molecular oxygen"/>
    <property type="evidence" value="ECO:0007669"/>
    <property type="project" value="InterPro"/>
</dbReference>
<dbReference type="Proteomes" id="UP000520767">
    <property type="component" value="Unassembled WGS sequence"/>
</dbReference>
<evidence type="ECO:0000313" key="2">
    <source>
        <dbReference type="Proteomes" id="UP000520767"/>
    </source>
</evidence>
<reference evidence="1 2" key="1">
    <citation type="submission" date="2020-08" db="EMBL/GenBank/DDBJ databases">
        <title>Genomic Encyclopedia of Type Strains, Phase III (KMG-III): the genomes of soil and plant-associated and newly described type strains.</title>
        <authorList>
            <person name="Whitman W."/>
        </authorList>
    </citation>
    <scope>NUCLEOTIDE SEQUENCE [LARGE SCALE GENOMIC DNA]</scope>
    <source>
        <strain evidence="1 2">CECT 8960</strain>
    </source>
</reference>
<dbReference type="AlphaFoldDB" id="A0A7W7Q4I7"/>
<accession>A0A7W7Q4I7</accession>